<organism evidence="2 3">
    <name type="scientific">Alteromonas mediterranea 615</name>
    <dbReference type="NCBI Taxonomy" id="1300253"/>
    <lineage>
        <taxon>Bacteria</taxon>
        <taxon>Pseudomonadati</taxon>
        <taxon>Pseudomonadota</taxon>
        <taxon>Gammaproteobacteria</taxon>
        <taxon>Alteromonadales</taxon>
        <taxon>Alteromonadaceae</taxon>
        <taxon>Alteromonas/Salinimonas group</taxon>
        <taxon>Alteromonas</taxon>
    </lineage>
</organism>
<dbReference type="BioCyc" id="AMAC1300253:G12YX-1739-MONOMER"/>
<dbReference type="EMBL" id="CP004846">
    <property type="protein sequence ID" value="AGP78125.1"/>
    <property type="molecule type" value="Genomic_DNA"/>
</dbReference>
<accession>S5AE62</accession>
<dbReference type="HOGENOM" id="CLU_177664_0_0_6"/>
<feature type="region of interest" description="Disordered" evidence="1">
    <location>
        <begin position="1"/>
        <end position="39"/>
    </location>
</feature>
<name>S5AE62_9ALTE</name>
<reference evidence="2 3" key="1">
    <citation type="journal article" date="2013" name="Genome Biol. Evol.">
        <title>Genomic Diversity of "Deep Ecotype" Alteromonas macleodii Isolates: Evidence for Pan-Mediterranean Clonal Frames.</title>
        <authorList>
            <person name="Lopez-Perez M."/>
            <person name="Gonzaga A."/>
            <person name="Rodriguez-Valera F."/>
        </authorList>
    </citation>
    <scope>NUCLEOTIDE SEQUENCE [LARGE SCALE GENOMIC DNA]</scope>
    <source>
        <strain evidence="3">'English Channel 615'</strain>
    </source>
</reference>
<evidence type="ECO:0000256" key="1">
    <source>
        <dbReference type="SAM" id="MobiDB-lite"/>
    </source>
</evidence>
<proteinExistence type="predicted"/>
<sequence>MKTMTEQTTKKPQKKSQTDRAKANADKQRRFRERQKEAGKKLVRGYVSPEAKACYDEIREKTGWTDSEAMSNAMRLMYASYKCGQIKLLTEWLRKNNR</sequence>
<dbReference type="KEGG" id="amh:I633_10885"/>
<evidence type="ECO:0000313" key="3">
    <source>
        <dbReference type="Proteomes" id="UP000014909"/>
    </source>
</evidence>
<protein>
    <submittedName>
        <fullName evidence="2">Uncharacterized protein</fullName>
    </submittedName>
</protein>
<dbReference type="Proteomes" id="UP000014909">
    <property type="component" value="Chromosome"/>
</dbReference>
<dbReference type="PATRIC" id="fig|1300253.3.peg.2267"/>
<evidence type="ECO:0000313" key="2">
    <source>
        <dbReference type="EMBL" id="AGP78125.1"/>
    </source>
</evidence>
<dbReference type="AlphaFoldDB" id="S5AE62"/>
<gene>
    <name evidence="2" type="ORF">I633_10885</name>
</gene>
<feature type="compositionally biased region" description="Basic and acidic residues" evidence="1">
    <location>
        <begin position="16"/>
        <end position="39"/>
    </location>
</feature>